<keyword evidence="8 15" id="KW-0489">Methyltransferase</keyword>
<dbReference type="FunFam" id="1.10.1270.20:FF:000001">
    <property type="entry name" value="tRNA (guanine-N(1)-)-methyltransferase"/>
    <property type="match status" value="1"/>
</dbReference>
<dbReference type="EC" id="2.1.1.228" evidence="5 15"/>
<dbReference type="NCBIfam" id="NF000648">
    <property type="entry name" value="PRK00026.1"/>
    <property type="match status" value="1"/>
</dbReference>
<evidence type="ECO:0000256" key="17">
    <source>
        <dbReference type="RuleBase" id="RU003464"/>
    </source>
</evidence>
<evidence type="ECO:0000256" key="11">
    <source>
        <dbReference type="ARBA" id="ARBA00022694"/>
    </source>
</evidence>
<evidence type="ECO:0000313" key="20">
    <source>
        <dbReference type="Proteomes" id="UP000198752"/>
    </source>
</evidence>
<dbReference type="PIRSF" id="PIRSF000386">
    <property type="entry name" value="tRNA_mtase"/>
    <property type="match status" value="1"/>
</dbReference>
<comment type="catalytic activity">
    <reaction evidence="14 15 17">
        <text>guanosine(37) in tRNA + S-adenosyl-L-methionine = N(1)-methylguanosine(37) in tRNA + S-adenosyl-L-homocysteine + H(+)</text>
        <dbReference type="Rhea" id="RHEA:36899"/>
        <dbReference type="Rhea" id="RHEA-COMP:10145"/>
        <dbReference type="Rhea" id="RHEA-COMP:10147"/>
        <dbReference type="ChEBI" id="CHEBI:15378"/>
        <dbReference type="ChEBI" id="CHEBI:57856"/>
        <dbReference type="ChEBI" id="CHEBI:59789"/>
        <dbReference type="ChEBI" id="CHEBI:73542"/>
        <dbReference type="ChEBI" id="CHEBI:74269"/>
        <dbReference type="EC" id="2.1.1.228"/>
    </reaction>
</comment>
<evidence type="ECO:0000256" key="2">
    <source>
        <dbReference type="ARBA" id="ARBA00004496"/>
    </source>
</evidence>
<dbReference type="InterPro" id="IPR016009">
    <property type="entry name" value="tRNA_MeTrfase_TRMD/TRM10"/>
</dbReference>
<keyword evidence="7 15" id="KW-0963">Cytoplasm</keyword>
<dbReference type="GO" id="GO:0002939">
    <property type="term" value="P:tRNA N1-guanine methylation"/>
    <property type="evidence" value="ECO:0007669"/>
    <property type="project" value="TreeGrafter"/>
</dbReference>
<dbReference type="NCBIfam" id="TIGR00088">
    <property type="entry name" value="trmD"/>
    <property type="match status" value="1"/>
</dbReference>
<dbReference type="InterPro" id="IPR002649">
    <property type="entry name" value="tRNA_m1G_MeTrfase_TrmD"/>
</dbReference>
<keyword evidence="20" id="KW-1185">Reference proteome</keyword>
<evidence type="ECO:0000256" key="5">
    <source>
        <dbReference type="ARBA" id="ARBA00012807"/>
    </source>
</evidence>
<keyword evidence="9 15" id="KW-0808">Transferase</keyword>
<evidence type="ECO:0000256" key="10">
    <source>
        <dbReference type="ARBA" id="ARBA00022691"/>
    </source>
</evidence>
<dbReference type="HAMAP" id="MF_00605">
    <property type="entry name" value="TrmD"/>
    <property type="match status" value="1"/>
</dbReference>
<dbReference type="Pfam" id="PF01746">
    <property type="entry name" value="tRNA_m1G_MT"/>
    <property type="match status" value="1"/>
</dbReference>
<dbReference type="CDD" id="cd18080">
    <property type="entry name" value="TrmD-like"/>
    <property type="match status" value="1"/>
</dbReference>
<evidence type="ECO:0000256" key="13">
    <source>
        <dbReference type="ARBA" id="ARBA00033392"/>
    </source>
</evidence>
<dbReference type="GO" id="GO:0005829">
    <property type="term" value="C:cytosol"/>
    <property type="evidence" value="ECO:0007669"/>
    <property type="project" value="TreeGrafter"/>
</dbReference>
<dbReference type="GO" id="GO:0052906">
    <property type="term" value="F:tRNA (guanine(37)-N1)-methyltransferase activity"/>
    <property type="evidence" value="ECO:0007669"/>
    <property type="project" value="UniProtKB-UniRule"/>
</dbReference>
<comment type="similarity">
    <text evidence="3 15 17">Belongs to the RNA methyltransferase TrmD family.</text>
</comment>
<evidence type="ECO:0000256" key="7">
    <source>
        <dbReference type="ARBA" id="ARBA00022490"/>
    </source>
</evidence>
<accession>A0A1I2NET1</accession>
<name>A0A1I2NET1_9BACL</name>
<dbReference type="FunFam" id="3.40.1280.10:FF:000001">
    <property type="entry name" value="tRNA (guanine-N(1)-)-methyltransferase"/>
    <property type="match status" value="1"/>
</dbReference>
<dbReference type="SUPFAM" id="SSF75217">
    <property type="entry name" value="alpha/beta knot"/>
    <property type="match status" value="1"/>
</dbReference>
<dbReference type="Proteomes" id="UP000198752">
    <property type="component" value="Unassembled WGS sequence"/>
</dbReference>
<sequence length="249" mass="28158">MMKIDILSLFPEMFEGVLNTSILGKAAEKGAVSFKVTNFRDFTTNKHNKVDDYPFGGGAGMVLMPQPLFDAVDAVRKEENAKPRIILTSPQGKPFKQQDAEMLSKESSLIFICGHYEGFDERVPEHLVTDEYSIGDFVMTGGELAAMSMIDSIVRLLPGVLGNDTSAVTDSFSTGLLEHPHYTRPADFRGMKVPDILLSGNHEKIAEWRLRESLRRTYERRPDLLIDLELSEQEKKWLNQFECESEEKH</sequence>
<dbReference type="EMBL" id="FOOY01000003">
    <property type="protein sequence ID" value="SFG02058.1"/>
    <property type="molecule type" value="Genomic_DNA"/>
</dbReference>
<evidence type="ECO:0000256" key="15">
    <source>
        <dbReference type="HAMAP-Rule" id="MF_00605"/>
    </source>
</evidence>
<gene>
    <name evidence="15" type="primary">trmD</name>
    <name evidence="19" type="ORF">SAMN02982927_00441</name>
</gene>
<evidence type="ECO:0000259" key="18">
    <source>
        <dbReference type="Pfam" id="PF01746"/>
    </source>
</evidence>
<evidence type="ECO:0000256" key="9">
    <source>
        <dbReference type="ARBA" id="ARBA00022679"/>
    </source>
</evidence>
<evidence type="ECO:0000256" key="6">
    <source>
        <dbReference type="ARBA" id="ARBA00014679"/>
    </source>
</evidence>
<reference evidence="20" key="1">
    <citation type="submission" date="2016-10" db="EMBL/GenBank/DDBJ databases">
        <authorList>
            <person name="Varghese N."/>
            <person name="Submissions S."/>
        </authorList>
    </citation>
    <scope>NUCLEOTIDE SEQUENCE [LARGE SCALE GENOMIC DNA]</scope>
    <source>
        <strain evidence="20">ATCC 700379</strain>
    </source>
</reference>
<dbReference type="Gene3D" id="3.40.1280.10">
    <property type="match status" value="1"/>
</dbReference>
<evidence type="ECO:0000256" key="14">
    <source>
        <dbReference type="ARBA" id="ARBA00047783"/>
    </source>
</evidence>
<organism evidence="19 20">
    <name type="scientific">Sporolactobacillus nakayamae</name>
    <dbReference type="NCBI Taxonomy" id="269670"/>
    <lineage>
        <taxon>Bacteria</taxon>
        <taxon>Bacillati</taxon>
        <taxon>Bacillota</taxon>
        <taxon>Bacilli</taxon>
        <taxon>Bacillales</taxon>
        <taxon>Sporolactobacillaceae</taxon>
        <taxon>Sporolactobacillus</taxon>
    </lineage>
</organism>
<dbReference type="PANTHER" id="PTHR46417">
    <property type="entry name" value="TRNA (GUANINE-N(1)-)-METHYLTRANSFERASE"/>
    <property type="match status" value="1"/>
</dbReference>
<evidence type="ECO:0000256" key="3">
    <source>
        <dbReference type="ARBA" id="ARBA00007630"/>
    </source>
</evidence>
<dbReference type="InterPro" id="IPR029028">
    <property type="entry name" value="Alpha/beta_knot_MTases"/>
</dbReference>
<keyword evidence="10 15" id="KW-0949">S-adenosyl-L-methionine</keyword>
<evidence type="ECO:0000256" key="12">
    <source>
        <dbReference type="ARBA" id="ARBA00029736"/>
    </source>
</evidence>
<evidence type="ECO:0000256" key="16">
    <source>
        <dbReference type="PIRSR" id="PIRSR000386-1"/>
    </source>
</evidence>
<proteinExistence type="inferred from homology"/>
<feature type="binding site" evidence="15 16">
    <location>
        <position position="114"/>
    </location>
    <ligand>
        <name>S-adenosyl-L-methionine</name>
        <dbReference type="ChEBI" id="CHEBI:59789"/>
    </ligand>
</feature>
<protein>
    <recommendedName>
        <fullName evidence="6 15">tRNA (guanine-N(1)-)-methyltransferase</fullName>
        <ecNumber evidence="5 15">2.1.1.228</ecNumber>
    </recommendedName>
    <alternativeName>
        <fullName evidence="12 15">M1G-methyltransferase</fullName>
    </alternativeName>
    <alternativeName>
        <fullName evidence="13 15">tRNA [GM37] methyltransferase</fullName>
    </alternativeName>
</protein>
<evidence type="ECO:0000256" key="1">
    <source>
        <dbReference type="ARBA" id="ARBA00002634"/>
    </source>
</evidence>
<feature type="binding site" evidence="15 16">
    <location>
        <begin position="134"/>
        <end position="139"/>
    </location>
    <ligand>
        <name>S-adenosyl-L-methionine</name>
        <dbReference type="ChEBI" id="CHEBI:59789"/>
    </ligand>
</feature>
<dbReference type="InterPro" id="IPR023148">
    <property type="entry name" value="tRNA_m1G_MeTrfase_C_sf"/>
</dbReference>
<keyword evidence="11 15" id="KW-0819">tRNA processing</keyword>
<evidence type="ECO:0000313" key="19">
    <source>
        <dbReference type="EMBL" id="SFG02058.1"/>
    </source>
</evidence>
<comment type="subunit">
    <text evidence="4 15 17">Homodimer.</text>
</comment>
<comment type="function">
    <text evidence="1 15 17">Specifically methylates guanosine-37 in various tRNAs.</text>
</comment>
<dbReference type="PANTHER" id="PTHR46417:SF1">
    <property type="entry name" value="TRNA (GUANINE-N(1)-)-METHYLTRANSFERASE"/>
    <property type="match status" value="1"/>
</dbReference>
<comment type="subcellular location">
    <subcellularLocation>
        <location evidence="2 15 17">Cytoplasm</location>
    </subcellularLocation>
</comment>
<dbReference type="STRING" id="269670.SAMN02982927_00441"/>
<dbReference type="AlphaFoldDB" id="A0A1I2NET1"/>
<feature type="domain" description="tRNA methyltransferase TRMD/TRM10-type" evidence="18">
    <location>
        <begin position="2"/>
        <end position="225"/>
    </location>
</feature>
<evidence type="ECO:0000256" key="8">
    <source>
        <dbReference type="ARBA" id="ARBA00022603"/>
    </source>
</evidence>
<evidence type="ECO:0000256" key="4">
    <source>
        <dbReference type="ARBA" id="ARBA00011738"/>
    </source>
</evidence>
<dbReference type="Gene3D" id="1.10.1270.20">
    <property type="entry name" value="tRNA(m1g37)methyltransferase, domain 2"/>
    <property type="match status" value="1"/>
</dbReference>
<dbReference type="InterPro" id="IPR029026">
    <property type="entry name" value="tRNA_m1G_MTases_N"/>
</dbReference>